<proteinExistence type="predicted"/>
<accession>A0A1C5ABI4</accession>
<organism evidence="1 2">
    <name type="scientific">Micromonospora echinospora</name>
    <name type="common">Micromonospora purpurea</name>
    <dbReference type="NCBI Taxonomy" id="1877"/>
    <lineage>
        <taxon>Bacteria</taxon>
        <taxon>Bacillati</taxon>
        <taxon>Actinomycetota</taxon>
        <taxon>Actinomycetes</taxon>
        <taxon>Micromonosporales</taxon>
        <taxon>Micromonosporaceae</taxon>
        <taxon>Micromonospora</taxon>
    </lineage>
</organism>
<sequence>MSSTKRDWVPPNSPMFRAAAYDENGRCVASTGPYATRGPAARSRSRIARRGVVVRVETCLPVWAPVPGTEVVR</sequence>
<dbReference type="AlphaFoldDB" id="A0A1C5ABI4"/>
<name>A0A1C5ABI4_MICEC</name>
<reference evidence="2" key="1">
    <citation type="submission" date="2016-06" db="EMBL/GenBank/DDBJ databases">
        <authorList>
            <person name="Varghese N."/>
            <person name="Submissions Spin"/>
        </authorList>
    </citation>
    <scope>NUCLEOTIDE SEQUENCE [LARGE SCALE GENOMIC DNA]</scope>
    <source>
        <strain evidence="2">DSM 43816</strain>
    </source>
</reference>
<protein>
    <submittedName>
        <fullName evidence="1">Uncharacterized protein</fullName>
    </submittedName>
</protein>
<keyword evidence="2" id="KW-1185">Reference proteome</keyword>
<gene>
    <name evidence="1" type="ORF">GA0070618_6665</name>
</gene>
<evidence type="ECO:0000313" key="2">
    <source>
        <dbReference type="Proteomes" id="UP000198253"/>
    </source>
</evidence>
<evidence type="ECO:0000313" key="1">
    <source>
        <dbReference type="EMBL" id="SCF42476.1"/>
    </source>
</evidence>
<dbReference type="EMBL" id="LT607413">
    <property type="protein sequence ID" value="SCF42476.1"/>
    <property type="molecule type" value="Genomic_DNA"/>
</dbReference>
<dbReference type="InParanoid" id="A0A1C5ABI4"/>
<dbReference type="Proteomes" id="UP000198253">
    <property type="component" value="Chromosome I"/>
</dbReference>